<dbReference type="RefSeq" id="WP_052689232.1">
    <property type="nucleotide sequence ID" value="NZ_JYGL01000001.1"/>
</dbReference>
<feature type="transmembrane region" description="Helical" evidence="1">
    <location>
        <begin position="12"/>
        <end position="29"/>
    </location>
</feature>
<comment type="caution">
    <text evidence="2">The sequence shown here is derived from an EMBL/GenBank/DDBJ whole genome shotgun (WGS) entry which is preliminary data.</text>
</comment>
<evidence type="ECO:0000256" key="1">
    <source>
        <dbReference type="SAM" id="Phobius"/>
    </source>
</evidence>
<organism evidence="2 3">
    <name type="scientific">Streptococcus gordonii</name>
    <dbReference type="NCBI Taxonomy" id="1302"/>
    <lineage>
        <taxon>Bacteria</taxon>
        <taxon>Bacillati</taxon>
        <taxon>Bacillota</taxon>
        <taxon>Bacilli</taxon>
        <taxon>Lactobacillales</taxon>
        <taxon>Streptococcaceae</taxon>
        <taxon>Streptococcus</taxon>
    </lineage>
</organism>
<keyword evidence="1" id="KW-1133">Transmembrane helix</keyword>
<proteinExistence type="predicted"/>
<evidence type="ECO:0008006" key="4">
    <source>
        <dbReference type="Google" id="ProtNLM"/>
    </source>
</evidence>
<reference evidence="2 3" key="1">
    <citation type="submission" date="2015-02" db="EMBL/GenBank/DDBJ databases">
        <title>Evolution of amylase-binding proteins of oral streptococcal species.</title>
        <authorList>
            <person name="Haase E.M."/>
        </authorList>
    </citation>
    <scope>NUCLEOTIDE SEQUENCE [LARGE SCALE GENOMIC DNA]</scope>
    <source>
        <strain evidence="2 3">G9B</strain>
    </source>
</reference>
<accession>A0AAW3H6H9</accession>
<dbReference type="Proteomes" id="UP000033658">
    <property type="component" value="Unassembled WGS sequence"/>
</dbReference>
<evidence type="ECO:0000313" key="3">
    <source>
        <dbReference type="Proteomes" id="UP000033658"/>
    </source>
</evidence>
<dbReference type="AlphaFoldDB" id="A0AAW3H6H9"/>
<gene>
    <name evidence="2" type="ORF">TZ86_00622</name>
</gene>
<keyword evidence="1" id="KW-0812">Transmembrane</keyword>
<keyword evidence="1" id="KW-0472">Membrane</keyword>
<dbReference type="EMBL" id="JYGL01000001">
    <property type="protein sequence ID" value="KJQ58779.1"/>
    <property type="molecule type" value="Genomic_DNA"/>
</dbReference>
<sequence>MKKVKFERKYILLALVSLFIDYIGLRYYIRPDWFDSEPIYHRVYNLKVTYKKSPKKTIQDIHIEFIHGKHEKKSSDGQWAESTRTDLKFDRDHTILHLSFTDKTKLDILFDTYNSGSLFKSDSFNYRQFN</sequence>
<protein>
    <recommendedName>
        <fullName evidence="4">Lipoprotein</fullName>
    </recommendedName>
</protein>
<evidence type="ECO:0000313" key="2">
    <source>
        <dbReference type="EMBL" id="KJQ58779.1"/>
    </source>
</evidence>
<name>A0AAW3H6H9_STRGN</name>